<feature type="domain" description="DUF7852" evidence="1">
    <location>
        <begin position="34"/>
        <end position="118"/>
    </location>
</feature>
<gene>
    <name evidence="2" type="ORF">E2636_17265</name>
</gene>
<organism evidence="2 3">
    <name type="scientific">Paenisporosarcina antarctica</name>
    <dbReference type="NCBI Taxonomy" id="417367"/>
    <lineage>
        <taxon>Bacteria</taxon>
        <taxon>Bacillati</taxon>
        <taxon>Bacillota</taxon>
        <taxon>Bacilli</taxon>
        <taxon>Bacillales</taxon>
        <taxon>Caryophanaceae</taxon>
        <taxon>Paenisporosarcina</taxon>
    </lineage>
</organism>
<dbReference type="InterPro" id="IPR054845">
    <property type="entry name" value="Exosporium_prot_C"/>
</dbReference>
<dbReference type="OrthoDB" id="2381017at2"/>
<dbReference type="NCBIfam" id="NF045794">
    <property type="entry name" value="CsxC_fam"/>
    <property type="match status" value="1"/>
</dbReference>
<sequence length="242" mass="27041">MSQQNNDDCPIVIPCQVAGTTLTPFADEPAEPCLIQNSPIIKVPAVLAETVIQVVVETNIVLEPAASEIKRVHKDVYLTQCKLVPVEFGDEVCPGVFEVTRAKLFVAGFIRKNIEYATGMCNGLIRDRIINTEFSGYADLRNGDFDTFPVLGRSSDSRSRFINPKNSEIPRLDKYFFENSVYYNEQPYCELVNANFFELDFSPCPVGTDETFTTLREKIVCDLTVKVLQLRQIRVNGIGNGG</sequence>
<dbReference type="EMBL" id="CP038015">
    <property type="protein sequence ID" value="QBP42778.1"/>
    <property type="molecule type" value="Genomic_DNA"/>
</dbReference>
<keyword evidence="3" id="KW-1185">Reference proteome</keyword>
<reference evidence="2 3" key="1">
    <citation type="submission" date="2019-03" db="EMBL/GenBank/DDBJ databases">
        <title>Complete genome sequence of Paenisporosarcina antarctica CGMCC 1.6503T.</title>
        <authorList>
            <person name="Rong J.-C."/>
            <person name="Chi N.-Y."/>
            <person name="Zhang Q.-F."/>
        </authorList>
    </citation>
    <scope>NUCLEOTIDE SEQUENCE [LARGE SCALE GENOMIC DNA]</scope>
    <source>
        <strain evidence="2 3">CGMCC 1.6503</strain>
    </source>
</reference>
<evidence type="ECO:0000313" key="3">
    <source>
        <dbReference type="Proteomes" id="UP000294292"/>
    </source>
</evidence>
<protein>
    <submittedName>
        <fullName evidence="2">Uracil permease</fullName>
    </submittedName>
</protein>
<dbReference type="RefSeq" id="WP_134211477.1">
    <property type="nucleotide sequence ID" value="NZ_CP038015.1"/>
</dbReference>
<dbReference type="AlphaFoldDB" id="A0A4P7A2A2"/>
<name>A0A4P7A2A2_9BACL</name>
<dbReference type="InterPro" id="IPR057174">
    <property type="entry name" value="DUF7852"/>
</dbReference>
<proteinExistence type="predicted"/>
<dbReference type="Proteomes" id="UP000294292">
    <property type="component" value="Chromosome"/>
</dbReference>
<evidence type="ECO:0000313" key="2">
    <source>
        <dbReference type="EMBL" id="QBP42778.1"/>
    </source>
</evidence>
<accession>A0A4P7A2A2</accession>
<dbReference type="KEGG" id="panc:E2636_17265"/>
<evidence type="ECO:0000259" key="1">
    <source>
        <dbReference type="Pfam" id="PF25250"/>
    </source>
</evidence>
<dbReference type="Pfam" id="PF25250">
    <property type="entry name" value="DUF7852"/>
    <property type="match status" value="2"/>
</dbReference>
<feature type="domain" description="DUF7852" evidence="1">
    <location>
        <begin position="123"/>
        <end position="199"/>
    </location>
</feature>